<dbReference type="AlphaFoldDB" id="A0A382NLY5"/>
<protein>
    <submittedName>
        <fullName evidence="1">Uncharacterized protein</fullName>
    </submittedName>
</protein>
<proteinExistence type="predicted"/>
<sequence>MYQEYKVCKWEQPYTMGSETMQWPGEQRSSVTAL</sequence>
<accession>A0A382NLY5</accession>
<reference evidence="1" key="1">
    <citation type="submission" date="2018-05" db="EMBL/GenBank/DDBJ databases">
        <authorList>
            <person name="Lanie J.A."/>
            <person name="Ng W.-L."/>
            <person name="Kazmierczak K.M."/>
            <person name="Andrzejewski T.M."/>
            <person name="Davidsen T.M."/>
            <person name="Wayne K.J."/>
            <person name="Tettelin H."/>
            <person name="Glass J.I."/>
            <person name="Rusch D."/>
            <person name="Podicherti R."/>
            <person name="Tsui H.-C.T."/>
            <person name="Winkler M.E."/>
        </authorList>
    </citation>
    <scope>NUCLEOTIDE SEQUENCE</scope>
</reference>
<dbReference type="EMBL" id="UINC01101011">
    <property type="protein sequence ID" value="SVC61508.1"/>
    <property type="molecule type" value="Genomic_DNA"/>
</dbReference>
<name>A0A382NLY5_9ZZZZ</name>
<organism evidence="1">
    <name type="scientific">marine metagenome</name>
    <dbReference type="NCBI Taxonomy" id="408172"/>
    <lineage>
        <taxon>unclassified sequences</taxon>
        <taxon>metagenomes</taxon>
        <taxon>ecological metagenomes</taxon>
    </lineage>
</organism>
<evidence type="ECO:0000313" key="1">
    <source>
        <dbReference type="EMBL" id="SVC61508.1"/>
    </source>
</evidence>
<feature type="non-terminal residue" evidence="1">
    <location>
        <position position="34"/>
    </location>
</feature>
<gene>
    <name evidence="1" type="ORF">METZ01_LOCUS314362</name>
</gene>